<feature type="region of interest" description="Disordered" evidence="3">
    <location>
        <begin position="107"/>
        <end position="154"/>
    </location>
</feature>
<evidence type="ECO:0000256" key="2">
    <source>
        <dbReference type="SAM" id="Coils"/>
    </source>
</evidence>
<feature type="region of interest" description="Disordered" evidence="3">
    <location>
        <begin position="273"/>
        <end position="294"/>
    </location>
</feature>
<dbReference type="PANTHER" id="PTHR21683:SF3">
    <property type="entry name" value="CILIA AND FLAGELLA ASSOCIATED PROTEIN 100"/>
    <property type="match status" value="1"/>
</dbReference>
<reference evidence="5" key="3">
    <citation type="submission" date="2025-09" db="UniProtKB">
        <authorList>
            <consortium name="Ensembl"/>
        </authorList>
    </citation>
    <scope>IDENTIFICATION</scope>
</reference>
<dbReference type="AlphaFoldDB" id="A0A667WH23"/>
<dbReference type="InterPro" id="IPR025252">
    <property type="entry name" value="DUF4200"/>
</dbReference>
<reference evidence="5" key="1">
    <citation type="submission" date="2019-06" db="EMBL/GenBank/DDBJ databases">
        <authorList>
            <consortium name="Wellcome Sanger Institute Data Sharing"/>
        </authorList>
    </citation>
    <scope>NUCLEOTIDE SEQUENCE [LARGE SCALE GENOMIC DNA]</scope>
</reference>
<evidence type="ECO:0000313" key="5">
    <source>
        <dbReference type="Ensembl" id="ENSMMDP00005004585.1"/>
    </source>
</evidence>
<evidence type="ECO:0000259" key="4">
    <source>
        <dbReference type="Pfam" id="PF13863"/>
    </source>
</evidence>
<dbReference type="GeneTree" id="ENSGT00940000153110"/>
<dbReference type="Proteomes" id="UP000472263">
    <property type="component" value="Chromosome 5"/>
</dbReference>
<dbReference type="PANTHER" id="PTHR21683">
    <property type="entry name" value="COILED-COIL DOMAIN-CONTAINING PROTEIN 42 LIKE-2-LIKE-RELATED"/>
    <property type="match status" value="1"/>
</dbReference>
<protein>
    <submittedName>
        <fullName evidence="5">Cilia and flagella associated protein 100</fullName>
    </submittedName>
</protein>
<name>A0A667WH23_9TELE</name>
<keyword evidence="1 2" id="KW-0175">Coiled coil</keyword>
<evidence type="ECO:0000313" key="6">
    <source>
        <dbReference type="Proteomes" id="UP000472263"/>
    </source>
</evidence>
<organism evidence="5 6">
    <name type="scientific">Myripristis murdjan</name>
    <name type="common">pinecone soldierfish</name>
    <dbReference type="NCBI Taxonomy" id="586833"/>
    <lineage>
        <taxon>Eukaryota</taxon>
        <taxon>Metazoa</taxon>
        <taxon>Chordata</taxon>
        <taxon>Craniata</taxon>
        <taxon>Vertebrata</taxon>
        <taxon>Euteleostomi</taxon>
        <taxon>Actinopterygii</taxon>
        <taxon>Neopterygii</taxon>
        <taxon>Teleostei</taxon>
        <taxon>Neoteleostei</taxon>
        <taxon>Acanthomorphata</taxon>
        <taxon>Holocentriformes</taxon>
        <taxon>Holocentridae</taxon>
        <taxon>Myripristis</taxon>
    </lineage>
</organism>
<reference evidence="5" key="2">
    <citation type="submission" date="2025-08" db="UniProtKB">
        <authorList>
            <consortium name="Ensembl"/>
        </authorList>
    </citation>
    <scope>IDENTIFICATION</scope>
</reference>
<feature type="compositionally biased region" description="Basic and acidic residues" evidence="3">
    <location>
        <begin position="119"/>
        <end position="138"/>
    </location>
</feature>
<evidence type="ECO:0000256" key="1">
    <source>
        <dbReference type="ARBA" id="ARBA00023054"/>
    </source>
</evidence>
<dbReference type="Pfam" id="PF13863">
    <property type="entry name" value="DUF4200"/>
    <property type="match status" value="1"/>
</dbReference>
<dbReference type="InParanoid" id="A0A667WH23"/>
<dbReference type="InterPro" id="IPR051147">
    <property type="entry name" value="CFAP_domain-containing"/>
</dbReference>
<feature type="domain" description="DUF4200" evidence="4">
    <location>
        <begin position="3"/>
        <end position="103"/>
    </location>
</feature>
<proteinExistence type="predicted"/>
<accession>A0A667WH23</accession>
<evidence type="ECO:0000256" key="3">
    <source>
        <dbReference type="SAM" id="MobiDB-lite"/>
    </source>
</evidence>
<dbReference type="Ensembl" id="ENSMMDT00005004704.1">
    <property type="protein sequence ID" value="ENSMMDP00005004585.1"/>
    <property type="gene ID" value="ENSMMDG00005002488.1"/>
</dbReference>
<sequence length="349" mass="41497">MVTRSEIKKLQEAVVKEERRLKRAEQMLEDDTLLFEEFLKENDRNSTEAVKTAEQETKSKLEKMAEIKRLTTEMMSIQSEISKNEEILKDYKRYKEFLFNLSPPEWQEAQRAKTQTAKALRDRNAQDRRKDMEAEKKSRVQQGKSHQEEDEPELYFSDPQQLLDLLTELEEQNLTLILNSTETEEELEELRQAMETNKKKIVRWDDNMLDALSRKVEEVYRCCVDDKKTSLDTLQMLTSIEDHLSMLLDRIEIIPAETLEKVKKIKDKERRIRQREEKQRQQKQHQEERLKKSLERSQADIKKTVKSFLKGASALLVLSMDLNLTQNLILNSFQKYQIYPAEIQGFFMK</sequence>
<keyword evidence="6" id="KW-1185">Reference proteome</keyword>
<dbReference type="GO" id="GO:0005856">
    <property type="term" value="C:cytoskeleton"/>
    <property type="evidence" value="ECO:0007669"/>
    <property type="project" value="UniProtKB-ARBA"/>
</dbReference>
<feature type="coiled-coil region" evidence="2">
    <location>
        <begin position="166"/>
        <end position="207"/>
    </location>
</feature>